<dbReference type="InterPro" id="IPR006162">
    <property type="entry name" value="Ppantetheine_attach_site"/>
</dbReference>
<evidence type="ECO:0000313" key="10">
    <source>
        <dbReference type="EMBL" id="ANP50826.1"/>
    </source>
</evidence>
<dbReference type="PANTHER" id="PTHR43775">
    <property type="entry name" value="FATTY ACID SYNTHASE"/>
    <property type="match status" value="1"/>
</dbReference>
<dbReference type="GO" id="GO:0031177">
    <property type="term" value="F:phosphopantetheine binding"/>
    <property type="evidence" value="ECO:0007669"/>
    <property type="project" value="InterPro"/>
</dbReference>
<dbReference type="InterPro" id="IPR020806">
    <property type="entry name" value="PKS_PP-bd"/>
</dbReference>
<dbReference type="FunFam" id="3.40.47.10:FF:000019">
    <property type="entry name" value="Polyketide synthase type I"/>
    <property type="match status" value="2"/>
</dbReference>
<dbReference type="InterPro" id="IPR016036">
    <property type="entry name" value="Malonyl_transacylase_ACP-bd"/>
</dbReference>
<feature type="region of interest" description="Disordered" evidence="7">
    <location>
        <begin position="2013"/>
        <end position="2034"/>
    </location>
</feature>
<dbReference type="CDD" id="cd00833">
    <property type="entry name" value="PKS"/>
    <property type="match status" value="2"/>
</dbReference>
<dbReference type="GO" id="GO:0033068">
    <property type="term" value="P:macrolide biosynthetic process"/>
    <property type="evidence" value="ECO:0007669"/>
    <property type="project" value="UniProtKB-ARBA"/>
</dbReference>
<feature type="domain" description="Ketosynthase family 3 (KS3)" evidence="9">
    <location>
        <begin position="1588"/>
        <end position="2012"/>
    </location>
</feature>
<dbReference type="InterPro" id="IPR014031">
    <property type="entry name" value="Ketoacyl_synth_C"/>
</dbReference>
<evidence type="ECO:0000256" key="1">
    <source>
        <dbReference type="ARBA" id="ARBA00022450"/>
    </source>
</evidence>
<dbReference type="InterPro" id="IPR016035">
    <property type="entry name" value="Acyl_Trfase/lysoPLipase"/>
</dbReference>
<proteinExistence type="predicted"/>
<dbReference type="STRING" id="68214.AVL59_15415"/>
<dbReference type="SUPFAM" id="SSF101173">
    <property type="entry name" value="Docking domain B of the erythromycin polyketide synthase (DEBS)"/>
    <property type="match status" value="1"/>
</dbReference>
<dbReference type="SUPFAM" id="SSF53901">
    <property type="entry name" value="Thiolase-like"/>
    <property type="match status" value="2"/>
</dbReference>
<keyword evidence="1" id="KW-0596">Phosphopantetheine</keyword>
<evidence type="ECO:0000256" key="6">
    <source>
        <dbReference type="ARBA" id="ARBA00023315"/>
    </source>
</evidence>
<organism evidence="10 11">
    <name type="scientific">Streptomyces griseochromogenes</name>
    <dbReference type="NCBI Taxonomy" id="68214"/>
    <lineage>
        <taxon>Bacteria</taxon>
        <taxon>Bacillati</taxon>
        <taxon>Actinomycetota</taxon>
        <taxon>Actinomycetes</taxon>
        <taxon>Kitasatosporales</taxon>
        <taxon>Streptomycetaceae</taxon>
        <taxon>Streptomyces</taxon>
    </lineage>
</organism>
<dbReference type="SUPFAM" id="SSF51735">
    <property type="entry name" value="NAD(P)-binding Rossmann-fold domains"/>
    <property type="match status" value="2"/>
</dbReference>
<dbReference type="FunFam" id="1.10.1200.10:FF:000007">
    <property type="entry name" value="Probable polyketide synthase pks17"/>
    <property type="match status" value="1"/>
</dbReference>
<dbReference type="SUPFAM" id="SSF55048">
    <property type="entry name" value="Probable ACP-binding domain of malonyl-CoA ACP transacylase"/>
    <property type="match status" value="2"/>
</dbReference>
<dbReference type="Gene3D" id="1.10.1200.10">
    <property type="entry name" value="ACP-like"/>
    <property type="match status" value="2"/>
</dbReference>
<feature type="domain" description="Carrier" evidence="8">
    <location>
        <begin position="1494"/>
        <end position="1569"/>
    </location>
</feature>
<dbReference type="GO" id="GO:0004315">
    <property type="term" value="F:3-oxoacyl-[acyl-carrier-protein] synthase activity"/>
    <property type="evidence" value="ECO:0007669"/>
    <property type="project" value="InterPro"/>
</dbReference>
<dbReference type="InterPro" id="IPR014030">
    <property type="entry name" value="Ketoacyl_synth_N"/>
</dbReference>
<name>A0A1B1AW68_9ACTN</name>
<evidence type="ECO:0000259" key="9">
    <source>
        <dbReference type="PROSITE" id="PS52004"/>
    </source>
</evidence>
<dbReference type="Pfam" id="PF08659">
    <property type="entry name" value="KR"/>
    <property type="match status" value="1"/>
</dbReference>
<dbReference type="Proteomes" id="UP000092659">
    <property type="component" value="Chromosome"/>
</dbReference>
<keyword evidence="2" id="KW-0597">Phosphoprotein</keyword>
<dbReference type="InterPro" id="IPR036736">
    <property type="entry name" value="ACP-like_sf"/>
</dbReference>
<dbReference type="PROSITE" id="PS50075">
    <property type="entry name" value="CARRIER"/>
    <property type="match status" value="2"/>
</dbReference>
<reference evidence="10 11" key="1">
    <citation type="submission" date="2016-06" db="EMBL/GenBank/DDBJ databases">
        <title>Complete genome sequence of Streptomyces griseochromogenes ATCC 14511, the Blasticidin S producer.</title>
        <authorList>
            <person name="Wu L."/>
        </authorList>
    </citation>
    <scope>NUCLEOTIDE SEQUENCE [LARGE SCALE GENOMIC DNA]</scope>
    <source>
        <strain evidence="10 11">ATCC 14511</strain>
    </source>
</reference>
<dbReference type="FunFam" id="3.40.366.10:FF:000002">
    <property type="entry name" value="Probable polyketide synthase 2"/>
    <property type="match status" value="1"/>
</dbReference>
<dbReference type="NCBIfam" id="NF045894">
    <property type="entry name" value="PKS_plus_SDR"/>
    <property type="match status" value="1"/>
</dbReference>
<protein>
    <recommendedName>
        <fullName evidence="12">Polyketide synthase</fullName>
    </recommendedName>
</protein>
<feature type="compositionally biased region" description="Pro residues" evidence="7">
    <location>
        <begin position="2014"/>
        <end position="2032"/>
    </location>
</feature>
<dbReference type="Pfam" id="PF00109">
    <property type="entry name" value="ketoacyl-synt"/>
    <property type="match status" value="2"/>
</dbReference>
<dbReference type="Pfam" id="PF02801">
    <property type="entry name" value="Ketoacyl-synt_C"/>
    <property type="match status" value="2"/>
</dbReference>
<evidence type="ECO:0000256" key="7">
    <source>
        <dbReference type="SAM" id="MobiDB-lite"/>
    </source>
</evidence>
<dbReference type="SUPFAM" id="SSF47336">
    <property type="entry name" value="ACP-like"/>
    <property type="match status" value="2"/>
</dbReference>
<dbReference type="Gene3D" id="3.40.366.10">
    <property type="entry name" value="Malonyl-Coenzyme A Acyl Carrier Protein, domain 2"/>
    <property type="match status" value="2"/>
</dbReference>
<dbReference type="GO" id="GO:0006633">
    <property type="term" value="P:fatty acid biosynthetic process"/>
    <property type="evidence" value="ECO:0007669"/>
    <property type="project" value="InterPro"/>
</dbReference>
<dbReference type="Pfam" id="PF00550">
    <property type="entry name" value="PP-binding"/>
    <property type="match status" value="2"/>
</dbReference>
<feature type="domain" description="Carrier" evidence="8">
    <location>
        <begin position="2504"/>
        <end position="2579"/>
    </location>
</feature>
<dbReference type="InterPro" id="IPR001227">
    <property type="entry name" value="Ac_transferase_dom_sf"/>
</dbReference>
<keyword evidence="6" id="KW-0012">Acyltransferase</keyword>
<dbReference type="Gene3D" id="3.40.50.720">
    <property type="entry name" value="NAD(P)-binding Rossmann-like Domain"/>
    <property type="match status" value="1"/>
</dbReference>
<dbReference type="InterPro" id="IPR013968">
    <property type="entry name" value="PKS_KR"/>
</dbReference>
<dbReference type="SMART" id="SM00825">
    <property type="entry name" value="PKS_KS"/>
    <property type="match status" value="2"/>
</dbReference>
<dbReference type="InterPro" id="IPR050091">
    <property type="entry name" value="PKS_NRPS_Biosynth_Enz"/>
</dbReference>
<dbReference type="InterPro" id="IPR016039">
    <property type="entry name" value="Thiolase-like"/>
</dbReference>
<dbReference type="Gene3D" id="3.30.70.3290">
    <property type="match status" value="2"/>
</dbReference>
<dbReference type="CDD" id="cd08952">
    <property type="entry name" value="KR_1_SDR_x"/>
    <property type="match status" value="1"/>
</dbReference>
<dbReference type="SMART" id="SM00827">
    <property type="entry name" value="PKS_AT"/>
    <property type="match status" value="2"/>
</dbReference>
<dbReference type="InterPro" id="IPR036299">
    <property type="entry name" value="Polyketide_synth_docking_sf"/>
</dbReference>
<dbReference type="KEGG" id="sgs:AVL59_15415"/>
<dbReference type="Pfam" id="PF00698">
    <property type="entry name" value="Acyl_transf_1"/>
    <property type="match status" value="2"/>
</dbReference>
<evidence type="ECO:0008006" key="12">
    <source>
        <dbReference type="Google" id="ProtNLM"/>
    </source>
</evidence>
<dbReference type="Pfam" id="PF18369">
    <property type="entry name" value="PKS_DE"/>
    <property type="match status" value="1"/>
</dbReference>
<dbReference type="InterPro" id="IPR014043">
    <property type="entry name" value="Acyl_transferase_dom"/>
</dbReference>
<dbReference type="InterPro" id="IPR057326">
    <property type="entry name" value="KR_dom"/>
</dbReference>
<gene>
    <name evidence="10" type="ORF">AVL59_15415</name>
</gene>
<evidence type="ECO:0000256" key="5">
    <source>
        <dbReference type="ARBA" id="ARBA00023268"/>
    </source>
</evidence>
<feature type="domain" description="Ketosynthase family 3 (KS3)" evidence="9">
    <location>
        <begin position="33"/>
        <end position="458"/>
    </location>
</feature>
<dbReference type="InterPro" id="IPR032821">
    <property type="entry name" value="PKS_assoc"/>
</dbReference>
<dbReference type="PROSITE" id="PS00606">
    <property type="entry name" value="KS3_1"/>
    <property type="match status" value="2"/>
</dbReference>
<dbReference type="SMART" id="SM01294">
    <property type="entry name" value="PKS_PP_betabranch"/>
    <property type="match status" value="1"/>
</dbReference>
<dbReference type="GO" id="GO:0004312">
    <property type="term" value="F:fatty acid synthase activity"/>
    <property type="evidence" value="ECO:0007669"/>
    <property type="project" value="TreeGrafter"/>
</dbReference>
<dbReference type="RefSeq" id="WP_067304208.1">
    <property type="nucleotide sequence ID" value="NZ_CP016279.1"/>
</dbReference>
<dbReference type="InterPro" id="IPR009081">
    <property type="entry name" value="PP-bd_ACP"/>
</dbReference>
<keyword evidence="4" id="KW-0045">Antibiotic biosynthesis</keyword>
<dbReference type="InterPro" id="IPR018201">
    <property type="entry name" value="Ketoacyl_synth_AS"/>
</dbReference>
<evidence type="ECO:0000313" key="11">
    <source>
        <dbReference type="Proteomes" id="UP000092659"/>
    </source>
</evidence>
<dbReference type="PANTHER" id="PTHR43775:SF51">
    <property type="entry name" value="INACTIVE PHENOLPHTHIOCEROL SYNTHESIS POLYKETIDE SYNTHASE TYPE I PKS1-RELATED"/>
    <property type="match status" value="1"/>
</dbReference>
<evidence type="ECO:0000256" key="2">
    <source>
        <dbReference type="ARBA" id="ARBA00022553"/>
    </source>
</evidence>
<dbReference type="Gene3D" id="6.10.140.1830">
    <property type="match status" value="1"/>
</dbReference>
<keyword evidence="3" id="KW-0808">Transferase</keyword>
<keyword evidence="5" id="KW-0511">Multifunctional enzyme</keyword>
<sequence>MSNEEQLREYLRRAIVDSKEIRRRLREVEERNREPIAIVGMACRYPGGITTPEDLWQVVTDGQDTISGLPQDRGWDLDRLHHPDPDHKGTTYVRHGGFLHDANWFDADFFGISPREATAMDPQQRLLLECSWEAIEHAGINPTHLRGTPTGVFTGLIYHDYASRLPEIPEDLEGYLGNGSAGSVASGRISYSFGCEGPAVTVDTACSSSLVALHLACQSLRQNECSLALVGGATVMSTPGVFIEFSRQRGLAPDGRCKPFAAAADGTAWSEGIGILLVERLSDAQRHGHRVLATIRGSAVNQDGASNGLTAPNGSAQQRVIRQALENAQLSTHDLDVVEAHGTGTTLGDPIEAQALLATYGADREGEPLWLGSVKSNFGHTQAAAGVAGVIKMVMAMRHGHIPRTLGIDRPSPYIDWSSGGVRLLRDGTAWPETGRPRRAGVSSFGVSGTNAHVVLEQAPPSTEAERADDRTKPLPAVPWVISGHGAAGLRGQVERLRRYVIDHPDVPMADIGYSLATSRAALDHRTVLLATDHAQAVQGLDAILADAATAQHAAQHTGRIAFVFSGQGSQWLGMGRELAASSRVFRNRLEECAAALQPWVDWSLLDVLGEEADPVMLERVDVVQPALFSIMVSLASVWRSYGVEPDGVVGHSQGEIAAACVAGILSLPDAARIVALRSKTLRKLDGKGGGMLALKVSAGRAHALVEHHADLSVAAVNGPGSVVISGPQAHLRELADECEQEGVSSRLLPVGYASHSAQVEPLREELEVSLKDIETHPASVDFYSSVTGAVIDAHELDGQYWYQNLRQTVRLDEAVRAMCRNGYRTFVEASPHPVLTLDITEAADVEGDGAVVLGSLHRDRSDVESLLRSAGELWATGTEVDWASTFAEACARRVELPAYAFQRERYWLDAAAPTTGGTGVVGAARGLSEEEERFWGLVETGDLDALAGLLDVTDEAGWPKLAAALSSWRRRVVDRSAVDEWVYRVVWRSVPGEWVGVGGRWVVVVPRGGVVGGVVGGCVEGLRGVGGEVVVVEVDVGGESVLREGLVEGLVGVRDEGVGVVGVVSFVGLVGGWWGGVPVGVGASLVVARVVAEVGVGGRLWWVTSGAVSVDGVEGLGWGGVVQGLVWGLGRVVGLEWSGGWGGVVDVPGVVEGRVGGWLAGVLAGGEDQVAVRGRGVFVRRLVRDRSVLRDRSVAGDRSVVGDGSVLGVGVGGGLGGSVLVTGGTGGLGALVARWVVGRGARHVVLVSRGGEGAVGAGALRAELEGEGCRVTVVACDVADREGLAAVLDGLPAEFPLTAVIHTAGVPQSTAIDDMSLADAEHVLAGKVLGAVHLHELSLDHPVEAFITFSSSSAVLGSWGHGAYAAANEFLNSLVEFRRARGLPGLSVAWGAWSQGGMADADSEAGERLRRGGLRGMDSRLALKVLENLAGGVVTVADIDWDVFAPAYSAARERPLLREIPEARQALTAESDANDGSGLRERLVGLSAAERHELVLELVRGQAAAVLGHTGGEALSPRRAFREMGFDSLAAVQLRNRLNKTTGLGLPTTTVFDYPSPAELTDHLLSLLTPAPAAPGAATLTSPVGVDEPVAVVGMACRFPGGVGSPEELWELVASGRDAIGAFPQDRGWDLDGLFDPDPDRTGHSYTREGGFVHDAGWFDPAFFNISPREALAMDPQQRLLLECSWHAFEHAGIDVTTLRGSNTGVFIGAATSNYITTWHNPQAVEGFTLTGNSASVLSGRLSYTYGFQGPALTMDTACSSALVALHTATRSLRHHECTLALAGATTIMATPGIFTEFSRQRALAPNGRCKPFAATADGTAWSEGTAILLLERLTDAQHHHHPILALIRGTAVNQDGASNGLTAPNGPSQQRVIHQALTDAHLTPNDIDTVEAHGTGTTLGDPIEAHALLATYGTNRTAEPLRLGSIKSNIGHTQAAAGMAGVIKMVMAMQHGVLPRTLWAEEPTPHVDWTSGTVELLHEQTPWPETGRPRRAAVSSFGISGTNAHLILEQAPPQPTHQPTDQPAPTPPGGVPWILSGHNRAALLAQAERLRDFLTAHPEVPLTETGSALALSRTALPHRTAFVATDHHQALTQLEAVRSGQLPAHTVRDDTTKIAFVFAGQGAQHIGMGRELAARFPAFATTYHHVCTLIDHALADKNTPQGLSVGELLLRADPDGPHATLIDQTLFAQTGLFAFQVALVDLLATWGITPDLVLGHSLGEITAAHIAGVMNLHDACALVAARAHLMQTLPPGGAMAAAHTTEAEAQAILTDLAIDDQISLAAVNAPTSIVLSGPRAPLARAVETLNHHGHKSTWLRVSHAFHSPLMEPILADLTRTIQDLHLQPPHTTLISTLTGQPAGNDITSPDHWTRHTRDTVRFADALTTTHQHHPTHYLEITPHPTLTPLIHHNQPTPPPTTNPPHIHPTTHQPNETHTTLTTLTHLWTTGTPTTWNTLHTPTHTPLPTYPFQRKHYWLHHKPEIRDTVATADEPVQPDADFDRSEAGILELVCREAGSVLGFGPDEPVEPEQEFLQIGFESLTGVALRDRLNRRTGLDLPSTIIYDCATPRELADRMMTDLLEADS</sequence>
<dbReference type="Gene3D" id="3.40.47.10">
    <property type="match status" value="2"/>
</dbReference>
<evidence type="ECO:0000259" key="8">
    <source>
        <dbReference type="PROSITE" id="PS50075"/>
    </source>
</evidence>
<dbReference type="PROSITE" id="PS00012">
    <property type="entry name" value="PHOSPHOPANTETHEINE"/>
    <property type="match status" value="2"/>
</dbReference>
<dbReference type="Pfam" id="PF16197">
    <property type="entry name" value="KAsynt_C_assoc"/>
    <property type="match status" value="2"/>
</dbReference>
<dbReference type="OrthoDB" id="9778690at2"/>
<dbReference type="EMBL" id="CP016279">
    <property type="protein sequence ID" value="ANP50826.1"/>
    <property type="molecule type" value="Genomic_DNA"/>
</dbReference>
<dbReference type="SUPFAM" id="SSF52151">
    <property type="entry name" value="FabD/lysophospholipase-like"/>
    <property type="match status" value="2"/>
</dbReference>
<dbReference type="SMART" id="SM00823">
    <property type="entry name" value="PKS_PP"/>
    <property type="match status" value="2"/>
</dbReference>
<dbReference type="InterPro" id="IPR020841">
    <property type="entry name" value="PKS_Beta-ketoAc_synthase_dom"/>
</dbReference>
<evidence type="ECO:0000256" key="3">
    <source>
        <dbReference type="ARBA" id="ARBA00022679"/>
    </source>
</evidence>
<dbReference type="InterPro" id="IPR041618">
    <property type="entry name" value="PKS_DE"/>
</dbReference>
<accession>A0A1B1AW68</accession>
<dbReference type="PROSITE" id="PS52004">
    <property type="entry name" value="KS3_2"/>
    <property type="match status" value="2"/>
</dbReference>
<dbReference type="InterPro" id="IPR036291">
    <property type="entry name" value="NAD(P)-bd_dom_sf"/>
</dbReference>
<evidence type="ECO:0000256" key="4">
    <source>
        <dbReference type="ARBA" id="ARBA00023194"/>
    </source>
</evidence>
<dbReference type="SMART" id="SM00822">
    <property type="entry name" value="PKS_KR"/>
    <property type="match status" value="1"/>
</dbReference>